<feature type="domain" description="GFO/IDH/MocA-like oxidoreductase" evidence="3">
    <location>
        <begin position="133"/>
        <end position="270"/>
    </location>
</feature>
<evidence type="ECO:0000313" key="4">
    <source>
        <dbReference type="EMBL" id="MRX44727.1"/>
    </source>
</evidence>
<dbReference type="RefSeq" id="WP_154347273.1">
    <property type="nucleotide sequence ID" value="NZ_WKJD01000018.1"/>
</dbReference>
<accession>A0A6L5R6F0</accession>
<dbReference type="EMBL" id="WKJD01000018">
    <property type="protein sequence ID" value="MRX44727.1"/>
    <property type="molecule type" value="Genomic_DNA"/>
</dbReference>
<dbReference type="Pfam" id="PF22725">
    <property type="entry name" value="GFO_IDH_MocA_C3"/>
    <property type="match status" value="1"/>
</dbReference>
<dbReference type="SUPFAM" id="SSF55347">
    <property type="entry name" value="Glyceraldehyde-3-phosphate dehydrogenase-like, C-terminal domain"/>
    <property type="match status" value="1"/>
</dbReference>
<dbReference type="Proteomes" id="UP000476511">
    <property type="component" value="Unassembled WGS sequence"/>
</dbReference>
<dbReference type="SUPFAM" id="SSF51735">
    <property type="entry name" value="NAD(P)-binding Rossmann-fold domains"/>
    <property type="match status" value="1"/>
</dbReference>
<dbReference type="PANTHER" id="PTHR43377:SF1">
    <property type="entry name" value="BILIVERDIN REDUCTASE A"/>
    <property type="match status" value="1"/>
</dbReference>
<dbReference type="InterPro" id="IPR051450">
    <property type="entry name" value="Gfo/Idh/MocA_Oxidoreductases"/>
</dbReference>
<dbReference type="Gene3D" id="3.30.360.10">
    <property type="entry name" value="Dihydrodipicolinate Reductase, domain 2"/>
    <property type="match status" value="1"/>
</dbReference>
<dbReference type="Gene3D" id="3.40.50.720">
    <property type="entry name" value="NAD(P)-binding Rossmann-like Domain"/>
    <property type="match status" value="1"/>
</dbReference>
<sequence>MTARVRLGAVGAGWWATSNHFPIFAGRDDVDLVGVCGIGPELDDVREQFGFGMATNDYDELLDQDLDAVVITTPHDLHHPQAVAAIERGLHVLVEKPVTLTAEQGWDLADRVREAGVHFLAPYGWNYTPFTVEAKRLVEAGHLGDIQHVLCHMASPTRGLFAGDTNHIRSLWDSKTSGPDPRTWQSPARGGGYAHGQVTHSSALLFWLSELRAASVMAKVSTGGAAVDLFDAAVITFDGGALGSLSGAATLPDGNPYQVDLRIFGTEGVLLLDTERERVSLHRYDGQQWDLDIEPGAGAYECIVPPNRFIDLITGASTENNSDADVAARSVELIDAMLRSAAAGGAEVAVHDDAALTGGASTHEESA</sequence>
<dbReference type="InterPro" id="IPR036291">
    <property type="entry name" value="NAD(P)-bd_dom_sf"/>
</dbReference>
<dbReference type="AlphaFoldDB" id="A0A6L5R6F0"/>
<proteinExistence type="predicted"/>
<name>A0A6L5R6F0_9MICO</name>
<keyword evidence="5" id="KW-1185">Reference proteome</keyword>
<feature type="domain" description="Gfo/Idh/MocA-like oxidoreductase N-terminal" evidence="2">
    <location>
        <begin position="6"/>
        <end position="119"/>
    </location>
</feature>
<evidence type="ECO:0000259" key="2">
    <source>
        <dbReference type="Pfam" id="PF01408"/>
    </source>
</evidence>
<evidence type="ECO:0000313" key="5">
    <source>
        <dbReference type="Proteomes" id="UP000476511"/>
    </source>
</evidence>
<dbReference type="PANTHER" id="PTHR43377">
    <property type="entry name" value="BILIVERDIN REDUCTASE A"/>
    <property type="match status" value="1"/>
</dbReference>
<organism evidence="4 5">
    <name type="scientific">Agromyces kandeliae</name>
    <dbReference type="NCBI Taxonomy" id="2666141"/>
    <lineage>
        <taxon>Bacteria</taxon>
        <taxon>Bacillati</taxon>
        <taxon>Actinomycetota</taxon>
        <taxon>Actinomycetes</taxon>
        <taxon>Micrococcales</taxon>
        <taxon>Microbacteriaceae</taxon>
        <taxon>Agromyces</taxon>
    </lineage>
</organism>
<keyword evidence="1" id="KW-0520">NAD</keyword>
<dbReference type="InterPro" id="IPR000683">
    <property type="entry name" value="Gfo/Idh/MocA-like_OxRdtase_N"/>
</dbReference>
<dbReference type="Pfam" id="PF01408">
    <property type="entry name" value="GFO_IDH_MocA"/>
    <property type="match status" value="1"/>
</dbReference>
<comment type="caution">
    <text evidence="4">The sequence shown here is derived from an EMBL/GenBank/DDBJ whole genome shotgun (WGS) entry which is preliminary data.</text>
</comment>
<protein>
    <submittedName>
        <fullName evidence="4">Gfo/Idh/MocA family oxidoreductase</fullName>
    </submittedName>
</protein>
<reference evidence="4 5" key="1">
    <citation type="submission" date="2019-11" db="EMBL/GenBank/DDBJ databases">
        <title>Agromyces kandeliae sp. nov., isolated from mangrove soil.</title>
        <authorList>
            <person name="Wang R."/>
        </authorList>
    </citation>
    <scope>NUCLEOTIDE SEQUENCE [LARGE SCALE GENOMIC DNA]</scope>
    <source>
        <strain evidence="4 5">Q22</strain>
    </source>
</reference>
<dbReference type="InterPro" id="IPR055170">
    <property type="entry name" value="GFO_IDH_MocA-like_dom"/>
</dbReference>
<evidence type="ECO:0000259" key="3">
    <source>
        <dbReference type="Pfam" id="PF22725"/>
    </source>
</evidence>
<evidence type="ECO:0000256" key="1">
    <source>
        <dbReference type="ARBA" id="ARBA00023027"/>
    </source>
</evidence>
<dbReference type="GO" id="GO:0000166">
    <property type="term" value="F:nucleotide binding"/>
    <property type="evidence" value="ECO:0007669"/>
    <property type="project" value="InterPro"/>
</dbReference>
<gene>
    <name evidence="4" type="ORF">GJR97_13445</name>
</gene>